<dbReference type="CDD" id="cd00610">
    <property type="entry name" value="OAT_like"/>
    <property type="match status" value="1"/>
</dbReference>
<dbReference type="SUPFAM" id="SSF53383">
    <property type="entry name" value="PLP-dependent transferases"/>
    <property type="match status" value="1"/>
</dbReference>
<keyword evidence="6" id="KW-1185">Reference proteome</keyword>
<evidence type="ECO:0000313" key="6">
    <source>
        <dbReference type="Proteomes" id="UP000027195"/>
    </source>
</evidence>
<dbReference type="InterPro" id="IPR015422">
    <property type="entry name" value="PyrdxlP-dep_Trfase_small"/>
</dbReference>
<evidence type="ECO:0000256" key="4">
    <source>
        <dbReference type="RuleBase" id="RU003560"/>
    </source>
</evidence>
<protein>
    <recommendedName>
        <fullName evidence="7">PLP-dependent transferase</fullName>
    </recommendedName>
</protein>
<dbReference type="InterPro" id="IPR005814">
    <property type="entry name" value="Aminotrans_3"/>
</dbReference>
<dbReference type="GO" id="GO:0008483">
    <property type="term" value="F:transaminase activity"/>
    <property type="evidence" value="ECO:0007669"/>
    <property type="project" value="InterPro"/>
</dbReference>
<dbReference type="NCBIfam" id="NF005685">
    <property type="entry name" value="PRK07483.1"/>
    <property type="match status" value="1"/>
</dbReference>
<dbReference type="STRING" id="930990.A0A067MRI6"/>
<comment type="similarity">
    <text evidence="2 4">Belongs to the class-III pyridoxal-phosphate-dependent aminotransferase family.</text>
</comment>
<gene>
    <name evidence="5" type="ORF">BOTBODRAFT_53000</name>
</gene>
<dbReference type="Proteomes" id="UP000027195">
    <property type="component" value="Unassembled WGS sequence"/>
</dbReference>
<keyword evidence="3 4" id="KW-0663">Pyridoxal phosphate</keyword>
<dbReference type="GO" id="GO:0005829">
    <property type="term" value="C:cytosol"/>
    <property type="evidence" value="ECO:0007669"/>
    <property type="project" value="TreeGrafter"/>
</dbReference>
<comment type="cofactor">
    <cofactor evidence="1">
        <name>pyridoxal 5'-phosphate</name>
        <dbReference type="ChEBI" id="CHEBI:597326"/>
    </cofactor>
</comment>
<evidence type="ECO:0000313" key="5">
    <source>
        <dbReference type="EMBL" id="KDQ18214.1"/>
    </source>
</evidence>
<dbReference type="InterPro" id="IPR015421">
    <property type="entry name" value="PyrdxlP-dep_Trfase_major"/>
</dbReference>
<dbReference type="InterPro" id="IPR015424">
    <property type="entry name" value="PyrdxlP-dep_Trfase"/>
</dbReference>
<dbReference type="OrthoDB" id="10261433at2759"/>
<dbReference type="Pfam" id="PF00202">
    <property type="entry name" value="Aminotran_3"/>
    <property type="match status" value="1"/>
</dbReference>
<dbReference type="PANTHER" id="PTHR43094:SF1">
    <property type="entry name" value="AMINOTRANSFERASE CLASS-III"/>
    <property type="match status" value="1"/>
</dbReference>
<dbReference type="EMBL" id="KL198022">
    <property type="protein sequence ID" value="KDQ18214.1"/>
    <property type="molecule type" value="Genomic_DNA"/>
</dbReference>
<accession>A0A067MRI6</accession>
<organism evidence="5 6">
    <name type="scientific">Botryobasidium botryosum (strain FD-172 SS1)</name>
    <dbReference type="NCBI Taxonomy" id="930990"/>
    <lineage>
        <taxon>Eukaryota</taxon>
        <taxon>Fungi</taxon>
        <taxon>Dikarya</taxon>
        <taxon>Basidiomycota</taxon>
        <taxon>Agaricomycotina</taxon>
        <taxon>Agaricomycetes</taxon>
        <taxon>Cantharellales</taxon>
        <taxon>Botryobasidiaceae</taxon>
        <taxon>Botryobasidium</taxon>
    </lineage>
</organism>
<dbReference type="PANTHER" id="PTHR43094">
    <property type="entry name" value="AMINOTRANSFERASE"/>
    <property type="match status" value="1"/>
</dbReference>
<dbReference type="FunCoup" id="A0A067MRI6">
    <property type="interactions" value="6"/>
</dbReference>
<dbReference type="FunFam" id="3.40.640.10:FF:000004">
    <property type="entry name" value="Acetylornithine aminotransferase"/>
    <property type="match status" value="1"/>
</dbReference>
<evidence type="ECO:0000256" key="2">
    <source>
        <dbReference type="ARBA" id="ARBA00008954"/>
    </source>
</evidence>
<dbReference type="Gene3D" id="3.90.1150.10">
    <property type="entry name" value="Aspartate Aminotransferase, domain 1"/>
    <property type="match status" value="1"/>
</dbReference>
<dbReference type="HOGENOM" id="CLU_016922_4_0_1"/>
<dbReference type="InParanoid" id="A0A067MRI6"/>
<reference evidence="6" key="1">
    <citation type="journal article" date="2014" name="Proc. Natl. Acad. Sci. U.S.A.">
        <title>Extensive sampling of basidiomycete genomes demonstrates inadequacy of the white-rot/brown-rot paradigm for wood decay fungi.</title>
        <authorList>
            <person name="Riley R."/>
            <person name="Salamov A.A."/>
            <person name="Brown D.W."/>
            <person name="Nagy L.G."/>
            <person name="Floudas D."/>
            <person name="Held B.W."/>
            <person name="Levasseur A."/>
            <person name="Lombard V."/>
            <person name="Morin E."/>
            <person name="Otillar R."/>
            <person name="Lindquist E.A."/>
            <person name="Sun H."/>
            <person name="LaButti K.M."/>
            <person name="Schmutz J."/>
            <person name="Jabbour D."/>
            <person name="Luo H."/>
            <person name="Baker S.E."/>
            <person name="Pisabarro A.G."/>
            <person name="Walton J.D."/>
            <person name="Blanchette R.A."/>
            <person name="Henrissat B."/>
            <person name="Martin F."/>
            <person name="Cullen D."/>
            <person name="Hibbett D.S."/>
            <person name="Grigoriev I.V."/>
        </authorList>
    </citation>
    <scope>NUCLEOTIDE SEQUENCE [LARGE SCALE GENOMIC DNA]</scope>
    <source>
        <strain evidence="6">FD-172 SS1</strain>
    </source>
</reference>
<dbReference type="AlphaFoldDB" id="A0A067MRI6"/>
<proteinExistence type="inferred from homology"/>
<dbReference type="Gene3D" id="3.40.640.10">
    <property type="entry name" value="Type I PLP-dependent aspartate aminotransferase-like (Major domain)"/>
    <property type="match status" value="1"/>
</dbReference>
<evidence type="ECO:0000256" key="3">
    <source>
        <dbReference type="ARBA" id="ARBA00022898"/>
    </source>
</evidence>
<dbReference type="GO" id="GO:0030170">
    <property type="term" value="F:pyridoxal phosphate binding"/>
    <property type="evidence" value="ECO:0007669"/>
    <property type="project" value="InterPro"/>
</dbReference>
<evidence type="ECO:0008006" key="7">
    <source>
        <dbReference type="Google" id="ProtNLM"/>
    </source>
</evidence>
<evidence type="ECO:0000256" key="1">
    <source>
        <dbReference type="ARBA" id="ARBA00001933"/>
    </source>
</evidence>
<sequence length="464" mass="49525">MSPATISTNDTTTDTKGNVSRILHRTPWAPPIATSAKGIYVQLQDGRELVDAVGGAAVTSIGNGHPEVVKAVQEQVAKVAYVYNVQLSNEPAEELSRYLVDSGHGAFAACGFVAGGSEALEAATKLARQYYYEISQPQRTNFIARQLSFHGNTIGTLQLGNHPSRRRPYEAILNKTNFHHVSPAYRRRFSLDGESEEQYVERLAKELEDKFIELGPDTVCAFVAETVVGATSGVVLAPKGYFKVMKAICEKYGALLILDEVMCGMGRMGTLHAWESFGDGIHPDLQTVAKGLGGGYSPIGAVLMSKRIADGVRSGSGFWQHGHTYQAVPISCAAALAVQKVIKSENLLQNVLSAGARLSTHLREKLAAPSPAAPYIADIRGGGLFWGIEFDSPAGKPGFGPRVQEISLRNGLIIIGMGGGAAVDGSKGDHAVLAPAYNVTEEEVDLIADLFVKSVEEAVAEFLA</sequence>
<name>A0A067MRI6_BOTB1</name>